<reference evidence="1" key="1">
    <citation type="submission" date="2018-02" db="EMBL/GenBank/DDBJ databases">
        <title>Rhizophora mucronata_Transcriptome.</title>
        <authorList>
            <person name="Meera S.P."/>
            <person name="Sreeshan A."/>
            <person name="Augustine A."/>
        </authorList>
    </citation>
    <scope>NUCLEOTIDE SEQUENCE</scope>
    <source>
        <tissue evidence="1">Leaf</tissue>
    </source>
</reference>
<sequence length="16" mass="1998">MIFRPEDPRFLEYVSV</sequence>
<dbReference type="AlphaFoldDB" id="A0A2P2NJ34"/>
<evidence type="ECO:0000313" key="1">
    <source>
        <dbReference type="EMBL" id="MBX42512.1"/>
    </source>
</evidence>
<name>A0A2P2NJ34_RHIMU</name>
<organism evidence="1">
    <name type="scientific">Rhizophora mucronata</name>
    <name type="common">Asiatic mangrove</name>
    <dbReference type="NCBI Taxonomy" id="61149"/>
    <lineage>
        <taxon>Eukaryota</taxon>
        <taxon>Viridiplantae</taxon>
        <taxon>Streptophyta</taxon>
        <taxon>Embryophyta</taxon>
        <taxon>Tracheophyta</taxon>
        <taxon>Spermatophyta</taxon>
        <taxon>Magnoliopsida</taxon>
        <taxon>eudicotyledons</taxon>
        <taxon>Gunneridae</taxon>
        <taxon>Pentapetalae</taxon>
        <taxon>rosids</taxon>
        <taxon>fabids</taxon>
        <taxon>Malpighiales</taxon>
        <taxon>Rhizophoraceae</taxon>
        <taxon>Rhizophora</taxon>
    </lineage>
</organism>
<accession>A0A2P2NJ34</accession>
<proteinExistence type="predicted"/>
<dbReference type="EMBL" id="GGEC01062028">
    <property type="protein sequence ID" value="MBX42512.1"/>
    <property type="molecule type" value="Transcribed_RNA"/>
</dbReference>
<protein>
    <submittedName>
        <fullName evidence="1">Uncharacterized protein</fullName>
    </submittedName>
</protein>